<evidence type="ECO:0000313" key="2">
    <source>
        <dbReference type="Proteomes" id="UP000648239"/>
    </source>
</evidence>
<dbReference type="InterPro" id="IPR012467">
    <property type="entry name" value="DUF1684"/>
</dbReference>
<dbReference type="AlphaFoldDB" id="A0A8J7CDR8"/>
<dbReference type="Pfam" id="PF07920">
    <property type="entry name" value="DUF1684"/>
    <property type="match status" value="1"/>
</dbReference>
<dbReference type="PANTHER" id="PTHR41913">
    <property type="entry name" value="DUF1684 DOMAIN-CONTAINING PROTEIN"/>
    <property type="match status" value="1"/>
</dbReference>
<dbReference type="PANTHER" id="PTHR41913:SF1">
    <property type="entry name" value="DUF1684 DOMAIN-CONTAINING PROTEIN"/>
    <property type="match status" value="1"/>
</dbReference>
<accession>A0A8J7CDR8</accession>
<name>A0A8J7CDR8_9BACT</name>
<dbReference type="Proteomes" id="UP000648239">
    <property type="component" value="Unassembled WGS sequence"/>
</dbReference>
<reference evidence="1 2" key="1">
    <citation type="submission" date="2020-08" db="EMBL/GenBank/DDBJ databases">
        <title>Acidobacteriota in marine sediments use diverse sulfur dissimilation pathways.</title>
        <authorList>
            <person name="Wasmund K."/>
        </authorList>
    </citation>
    <scope>NUCLEOTIDE SEQUENCE [LARGE SCALE GENOMIC DNA]</scope>
    <source>
        <strain evidence="1">MAG AM4</strain>
    </source>
</reference>
<protein>
    <submittedName>
        <fullName evidence="1">DUF1684 domain-containing protein</fullName>
    </submittedName>
</protein>
<dbReference type="EMBL" id="JACXWD010000060">
    <property type="protein sequence ID" value="MBD3869117.1"/>
    <property type="molecule type" value="Genomic_DNA"/>
</dbReference>
<gene>
    <name evidence="1" type="ORF">IFK94_13425</name>
</gene>
<evidence type="ECO:0000313" key="1">
    <source>
        <dbReference type="EMBL" id="MBD3869117.1"/>
    </source>
</evidence>
<comment type="caution">
    <text evidence="1">The sequence shown here is derived from an EMBL/GenBank/DDBJ whole genome shotgun (WGS) entry which is preliminary data.</text>
</comment>
<sequence>MRTLFPTLTILIILVIIASCGGGESVDVADHATQVQAWQADRLSGLTAERGWLTLIGLYWLEAGENRVGTAEGDMVRFDPKYAPGGLCSLFLEERDGSPAVRLVPLPEAGLMVNGEPATEQILATDADAEPDILSVGELEFFVIRREDRFGVRAKHPQAATALSFTGLEYYPIDPKWRIEGTFVPYDQPKSILIPSVIGTSSESLVPGEVRFEIDGEKCTLLPLSGGLDDPTWFYVFRDGTSGHGTYPSGRFLVSDAAVDGKVILDFNRAYNPPCAFTPYATCPLPPRENWLTPAVEAGEKNYSQH</sequence>
<organism evidence="1 2">
    <name type="scientific">Candidatus Polarisedimenticola svalbardensis</name>
    <dbReference type="NCBI Taxonomy" id="2886004"/>
    <lineage>
        <taxon>Bacteria</taxon>
        <taxon>Pseudomonadati</taxon>
        <taxon>Acidobacteriota</taxon>
        <taxon>Candidatus Polarisedimenticolia</taxon>
        <taxon>Candidatus Polarisedimenticolales</taxon>
        <taxon>Candidatus Polarisedimenticolaceae</taxon>
        <taxon>Candidatus Polarisedimenticola</taxon>
    </lineage>
</organism>
<proteinExistence type="predicted"/>
<dbReference type="PROSITE" id="PS51257">
    <property type="entry name" value="PROKAR_LIPOPROTEIN"/>
    <property type="match status" value="1"/>
</dbReference>